<evidence type="ECO:0000313" key="1">
    <source>
        <dbReference type="EMBL" id="QDP95324.1"/>
    </source>
</evidence>
<dbReference type="KEGG" id="mik:FOE78_04815"/>
<reference evidence="1 2" key="1">
    <citation type="submission" date="2019-07" db="EMBL/GenBank/DDBJ databases">
        <title>Microlunatus dokdonensis sp. nov. isolated from the rhizospheric soil of the wild plant Elymus tsukushiensis.</title>
        <authorList>
            <person name="Ghim S.-Y."/>
            <person name="Hwang Y.-J."/>
            <person name="Son J.-S."/>
            <person name="Shin J.-H."/>
        </authorList>
    </citation>
    <scope>NUCLEOTIDE SEQUENCE [LARGE SCALE GENOMIC DNA]</scope>
    <source>
        <strain evidence="1 2">KUDC0627</strain>
    </source>
</reference>
<protein>
    <submittedName>
        <fullName evidence="1">Uncharacterized protein</fullName>
    </submittedName>
</protein>
<dbReference type="OrthoDB" id="3780630at2"/>
<dbReference type="AlphaFoldDB" id="A0A516PVW0"/>
<dbReference type="RefSeq" id="WP_143985299.1">
    <property type="nucleotide sequence ID" value="NZ_CP041692.1"/>
</dbReference>
<dbReference type="EMBL" id="CP041692">
    <property type="protein sequence ID" value="QDP95324.1"/>
    <property type="molecule type" value="Genomic_DNA"/>
</dbReference>
<gene>
    <name evidence="1" type="ORF">FOE78_04815</name>
</gene>
<proteinExistence type="predicted"/>
<organism evidence="1 2">
    <name type="scientific">Microlunatus elymi</name>
    <dbReference type="NCBI Taxonomy" id="2596828"/>
    <lineage>
        <taxon>Bacteria</taxon>
        <taxon>Bacillati</taxon>
        <taxon>Actinomycetota</taxon>
        <taxon>Actinomycetes</taxon>
        <taxon>Propionibacteriales</taxon>
        <taxon>Propionibacteriaceae</taxon>
        <taxon>Microlunatus</taxon>
    </lineage>
</organism>
<keyword evidence="2" id="KW-1185">Reference proteome</keyword>
<name>A0A516PVW0_9ACTN</name>
<evidence type="ECO:0000313" key="2">
    <source>
        <dbReference type="Proteomes" id="UP000319263"/>
    </source>
</evidence>
<accession>A0A516PVW0</accession>
<dbReference type="Proteomes" id="UP000319263">
    <property type="component" value="Chromosome"/>
</dbReference>
<sequence>MTSDGVRDLTSSDLDWVLDLGAERRARLVSYAPRFWNPAPNARDVHTKFLGNKIADPNVLSIRTDHGFLFGYPNDDRYDVDDMVLDDESLWPADGVAMLRVAGADRSLNFGCPVPETERRAAAEGLGLVCAESWWHKDLDAAVDGTPPADRKITVEGASGLVLPAPPVYAPGGPVLLTGDVADAASLAAIEKAAAAAGAPVAVVIQQADQTPRAELLDQAGYIRTNDSYRGRLHPTN</sequence>